<dbReference type="RefSeq" id="WP_182530906.1">
    <property type="nucleotide sequence ID" value="NZ_JACGXL010000002.1"/>
</dbReference>
<dbReference type="AlphaFoldDB" id="A0A839ETR0"/>
<proteinExistence type="predicted"/>
<feature type="signal peptide" evidence="3">
    <location>
        <begin position="1"/>
        <end position="25"/>
    </location>
</feature>
<dbReference type="Pfam" id="PF12849">
    <property type="entry name" value="PBP_like_2"/>
    <property type="match status" value="1"/>
</dbReference>
<reference evidence="5 6" key="1">
    <citation type="submission" date="2020-07" db="EMBL/GenBank/DDBJ databases">
        <title>Genomic Encyclopedia of Type Strains, Phase IV (KMG-V): Genome sequencing to study the core and pangenomes of soil and plant-associated prokaryotes.</title>
        <authorList>
            <person name="Whitman W."/>
        </authorList>
    </citation>
    <scope>NUCLEOTIDE SEQUENCE [LARGE SCALE GENOMIC DNA]</scope>
    <source>
        <strain evidence="5 6">RH2WT43</strain>
    </source>
</reference>
<feature type="compositionally biased region" description="Low complexity" evidence="2">
    <location>
        <begin position="386"/>
        <end position="403"/>
    </location>
</feature>
<organism evidence="5 6">
    <name type="scientific">Dokdonella fugitiva</name>
    <dbReference type="NCBI Taxonomy" id="328517"/>
    <lineage>
        <taxon>Bacteria</taxon>
        <taxon>Pseudomonadati</taxon>
        <taxon>Pseudomonadota</taxon>
        <taxon>Gammaproteobacteria</taxon>
        <taxon>Lysobacterales</taxon>
        <taxon>Rhodanobacteraceae</taxon>
        <taxon>Dokdonella</taxon>
    </lineage>
</organism>
<dbReference type="Gene3D" id="3.40.190.10">
    <property type="entry name" value="Periplasmic binding protein-like II"/>
    <property type="match status" value="2"/>
</dbReference>
<dbReference type="InterPro" id="IPR050811">
    <property type="entry name" value="Phosphate_ABC_transporter"/>
</dbReference>
<dbReference type="PANTHER" id="PTHR30570:SF1">
    <property type="entry name" value="PHOSPHATE-BINDING PROTEIN PSTS"/>
    <property type="match status" value="1"/>
</dbReference>
<evidence type="ECO:0000313" key="6">
    <source>
        <dbReference type="Proteomes" id="UP000550401"/>
    </source>
</evidence>
<feature type="chain" id="PRO_5032369308" evidence="3">
    <location>
        <begin position="26"/>
        <end position="440"/>
    </location>
</feature>
<keyword evidence="6" id="KW-1185">Reference proteome</keyword>
<evidence type="ECO:0000313" key="5">
    <source>
        <dbReference type="EMBL" id="MBA8887877.1"/>
    </source>
</evidence>
<feature type="domain" description="PBP" evidence="4">
    <location>
        <begin position="42"/>
        <end position="258"/>
    </location>
</feature>
<name>A0A839ETR0_9GAMM</name>
<feature type="compositionally biased region" description="Basic and acidic residues" evidence="2">
    <location>
        <begin position="345"/>
        <end position="358"/>
    </location>
</feature>
<dbReference type="Proteomes" id="UP000550401">
    <property type="component" value="Unassembled WGS sequence"/>
</dbReference>
<evidence type="ECO:0000259" key="4">
    <source>
        <dbReference type="Pfam" id="PF12849"/>
    </source>
</evidence>
<comment type="caution">
    <text evidence="5">The sequence shown here is derived from an EMBL/GenBank/DDBJ whole genome shotgun (WGS) entry which is preliminary data.</text>
</comment>
<protein>
    <submittedName>
        <fullName evidence="5">Phosphate transport system substrate-binding protein</fullName>
    </submittedName>
</protein>
<evidence type="ECO:0000256" key="2">
    <source>
        <dbReference type="SAM" id="MobiDB-lite"/>
    </source>
</evidence>
<dbReference type="PANTHER" id="PTHR30570">
    <property type="entry name" value="PERIPLASMIC PHOSPHATE BINDING COMPONENT OF PHOSPHATE ABC TRANSPORTER"/>
    <property type="match status" value="1"/>
</dbReference>
<sequence>MSPRRFLRPLLLATAALLGTGSAVAAPQDDLVWRGDHATGRAIMDDLAKEYAKQKLGKITLQPFSTVSGLDAVANGSADIAGSARGKYLRRAEEAPLEFSPVALDAAVLVTHPKNPVRSLTLKQVYDIYFGRIKNWKDLGGEDKEINLYGIAAPLDGVEYSLRELVYRKGDQPVAVPRLYLNTLKLEEAVTLDPAGLGLSTLANTYANKGVRAMAIEGVEPSVRNVTDGTYPLYITLYSVNRADSPKLAAIDKFRNFLATPAAKEILKKHQLIPYADASDLVAKNEDRMKFIDARVGRDAVAAAALAAGTTPPPPVAAPRATLAAKQGIAPTSDTAQAARENLARAEAKKQAEAEAQKTAEANAKKAAAPKAGPATVAKKDDAAPKKAAAPAKPKVAKAAPAKPKGEAKPKATAKADAPAKPEPAKAPTFGNVSAGTSGN</sequence>
<feature type="compositionally biased region" description="Polar residues" evidence="2">
    <location>
        <begin position="431"/>
        <end position="440"/>
    </location>
</feature>
<dbReference type="InterPro" id="IPR024370">
    <property type="entry name" value="PBP_domain"/>
</dbReference>
<accession>A0A839ETR0</accession>
<gene>
    <name evidence="5" type="ORF">FHW12_002091</name>
</gene>
<feature type="compositionally biased region" description="Low complexity" evidence="2">
    <location>
        <begin position="359"/>
        <end position="377"/>
    </location>
</feature>
<dbReference type="SUPFAM" id="SSF53850">
    <property type="entry name" value="Periplasmic binding protein-like II"/>
    <property type="match status" value="1"/>
</dbReference>
<keyword evidence="1 3" id="KW-0732">Signal</keyword>
<evidence type="ECO:0000256" key="3">
    <source>
        <dbReference type="SAM" id="SignalP"/>
    </source>
</evidence>
<evidence type="ECO:0000256" key="1">
    <source>
        <dbReference type="ARBA" id="ARBA00022729"/>
    </source>
</evidence>
<dbReference type="EMBL" id="JACGXL010000002">
    <property type="protein sequence ID" value="MBA8887877.1"/>
    <property type="molecule type" value="Genomic_DNA"/>
</dbReference>
<feature type="region of interest" description="Disordered" evidence="2">
    <location>
        <begin position="345"/>
        <end position="440"/>
    </location>
</feature>